<evidence type="ECO:0000256" key="3">
    <source>
        <dbReference type="ARBA" id="ARBA00022833"/>
    </source>
</evidence>
<feature type="compositionally biased region" description="Low complexity" evidence="5">
    <location>
        <begin position="566"/>
        <end position="579"/>
    </location>
</feature>
<dbReference type="Ensembl" id="ENSCRFT00000009841.1">
    <property type="protein sequence ID" value="ENSCRFP00000009502.1"/>
    <property type="gene ID" value="ENSCRFG00000007409.1"/>
</dbReference>
<evidence type="ECO:0000313" key="8">
    <source>
        <dbReference type="Proteomes" id="UP000694396"/>
    </source>
</evidence>
<feature type="region of interest" description="Disordered" evidence="5">
    <location>
        <begin position="384"/>
        <end position="403"/>
    </location>
</feature>
<accession>A0A8C3QQS1</accession>
<evidence type="ECO:0000256" key="4">
    <source>
        <dbReference type="PROSITE-ProRule" id="PRU00600"/>
    </source>
</evidence>
<keyword evidence="1" id="KW-0479">Metal-binding</keyword>
<evidence type="ECO:0000259" key="6">
    <source>
        <dbReference type="PROSITE" id="PS51265"/>
    </source>
</evidence>
<feature type="compositionally biased region" description="Basic and acidic residues" evidence="5">
    <location>
        <begin position="55"/>
        <end position="69"/>
    </location>
</feature>
<keyword evidence="3" id="KW-0862">Zinc</keyword>
<evidence type="ECO:0000256" key="2">
    <source>
        <dbReference type="ARBA" id="ARBA00022771"/>
    </source>
</evidence>
<reference evidence="7" key="2">
    <citation type="submission" date="2025-09" db="UniProtKB">
        <authorList>
            <consortium name="Ensembl"/>
        </authorList>
    </citation>
    <scope>IDENTIFICATION</scope>
</reference>
<proteinExistence type="predicted"/>
<dbReference type="GO" id="GO:1901987">
    <property type="term" value="P:regulation of cell cycle phase transition"/>
    <property type="evidence" value="ECO:0007669"/>
    <property type="project" value="TreeGrafter"/>
</dbReference>
<dbReference type="InterPro" id="IPR006572">
    <property type="entry name" value="Znf_DBF"/>
</dbReference>
<dbReference type="InterPro" id="IPR038545">
    <property type="entry name" value="Znf_DBF_sf"/>
</dbReference>
<dbReference type="PANTHER" id="PTHR15375">
    <property type="entry name" value="ACTIVATOR OF S-PHASE KINASE-RELATED"/>
    <property type="match status" value="1"/>
</dbReference>
<dbReference type="Pfam" id="PF07535">
    <property type="entry name" value="zf-DBF"/>
    <property type="match status" value="1"/>
</dbReference>
<feature type="region of interest" description="Disordered" evidence="5">
    <location>
        <begin position="560"/>
        <end position="624"/>
    </location>
</feature>
<dbReference type="AlphaFoldDB" id="A0A8C3QQS1"/>
<evidence type="ECO:0000256" key="1">
    <source>
        <dbReference type="ARBA" id="ARBA00022723"/>
    </source>
</evidence>
<feature type="compositionally biased region" description="Basic and acidic residues" evidence="5">
    <location>
        <begin position="586"/>
        <end position="603"/>
    </location>
</feature>
<dbReference type="Proteomes" id="UP000694396">
    <property type="component" value="Unplaced"/>
</dbReference>
<dbReference type="PROSITE" id="PS51265">
    <property type="entry name" value="ZF_DBF4"/>
    <property type="match status" value="1"/>
</dbReference>
<name>A0A8C3QQS1_9PASS</name>
<dbReference type="SMART" id="SM00586">
    <property type="entry name" value="ZnF_DBF"/>
    <property type="match status" value="1"/>
</dbReference>
<sequence length="764" mass="80644">MAGTASPLPLRGQSFYLDLPSGRSARDLAEAIGRLGGVTESFLSKEVTCVVSSNREAKRGQARPREEKQSSPTAKGTKSTSSVPAAPTRRTRELGNPTRPLQKPPYTALLSRGKELLHKAMKNQDTCSGSSILANARLWGVQILHVDEMLSYAQQLLRAISGARKQCQKTEVKCPASRSKIHKGKLKPPFLKVEDQSRQFRPFHHQFQSFPDLNFLAPKSSSPFEPLKSLSNSCQARGAEGCALHSAGGNSPRSTPVTVPRKRRGFCECCQETFEELQKHLQSPQHQRFAQDNSQYIPVDRVISQLSNSSVEWSAEAPWACLEDERVVPRAHCTGGIKVLPAELGKEGEQPEQGAVELVTNAELDHGLKTKGCSPCLHRDRLRDPRGGGGLSKHSSLQLPGGAGLSRGVCAAHGTMGEPGLGAPGLDLAPELGWGPRAAPAPVREATPLSAPCTQPGSVSPPPQAQPASRKRQLCSTQSSQVGKRPRLELGFGLSPLGEQTELVGAGLGAQGAGQVSEPGLPAVVGAGSLPLGTELSNRPHSSLALDLCLCESPGAPVSQPGSPGAVAAGLDPGEAAAASTASERGWSKERSQGKQCRGDSDSTPRNGNGPGLESTASRTSCPAGCLPSPTLPVAEARCCCSLRVRAAGETAPGAPHIPRPGTEQAQSPKAAHGSSRGSSESDWDVQLLPRLTGVQGCRILPVDRDLLQQTHVSVRDSGYESQLCSVLRESELAWAGQGDKNCRNCCTETRGASFPIFGTLFGS</sequence>
<dbReference type="InterPro" id="IPR051590">
    <property type="entry name" value="Replication_Regulatory_Kinase"/>
</dbReference>
<keyword evidence="2 4" id="KW-0863">Zinc-finger</keyword>
<dbReference type="FunFam" id="6.10.250.3410:FF:000001">
    <property type="entry name" value="Protein DBF4 homolog A"/>
    <property type="match status" value="1"/>
</dbReference>
<feature type="region of interest" description="Disordered" evidence="5">
    <location>
        <begin position="651"/>
        <end position="683"/>
    </location>
</feature>
<evidence type="ECO:0000313" key="7">
    <source>
        <dbReference type="Ensembl" id="ENSCRFP00000009502.1"/>
    </source>
</evidence>
<dbReference type="GO" id="GO:0031431">
    <property type="term" value="C:Dbf4-dependent protein kinase complex"/>
    <property type="evidence" value="ECO:0007669"/>
    <property type="project" value="TreeGrafter"/>
</dbReference>
<dbReference type="GO" id="GO:0010571">
    <property type="term" value="P:positive regulation of nuclear cell cycle DNA replication"/>
    <property type="evidence" value="ECO:0007669"/>
    <property type="project" value="TreeGrafter"/>
</dbReference>
<dbReference type="GO" id="GO:0043539">
    <property type="term" value="F:protein serine/threonine kinase activator activity"/>
    <property type="evidence" value="ECO:0007669"/>
    <property type="project" value="TreeGrafter"/>
</dbReference>
<feature type="domain" description="DBF4-type" evidence="6">
    <location>
        <begin position="260"/>
        <end position="309"/>
    </location>
</feature>
<protein>
    <recommendedName>
        <fullName evidence="6">DBF4-type domain-containing protein</fullName>
    </recommendedName>
</protein>
<dbReference type="GO" id="GO:0008270">
    <property type="term" value="F:zinc ion binding"/>
    <property type="evidence" value="ECO:0007669"/>
    <property type="project" value="UniProtKB-KW"/>
</dbReference>
<evidence type="ECO:0000256" key="5">
    <source>
        <dbReference type="SAM" id="MobiDB-lite"/>
    </source>
</evidence>
<reference evidence="7" key="1">
    <citation type="submission" date="2025-08" db="UniProtKB">
        <authorList>
            <consortium name="Ensembl"/>
        </authorList>
    </citation>
    <scope>IDENTIFICATION</scope>
</reference>
<dbReference type="PANTHER" id="PTHR15375:SF24">
    <property type="entry name" value="PROTEIN DBF4 HOMOLOG B"/>
    <property type="match status" value="1"/>
</dbReference>
<dbReference type="Gene3D" id="6.10.250.3410">
    <property type="entry name" value="DBF zinc finger"/>
    <property type="match status" value="1"/>
</dbReference>
<feature type="region of interest" description="Disordered" evidence="5">
    <location>
        <begin position="436"/>
        <end position="482"/>
    </location>
</feature>
<dbReference type="GO" id="GO:0003676">
    <property type="term" value="F:nucleic acid binding"/>
    <property type="evidence" value="ECO:0007669"/>
    <property type="project" value="InterPro"/>
</dbReference>
<keyword evidence="8" id="KW-1185">Reference proteome</keyword>
<organism evidence="7 8">
    <name type="scientific">Cyanoderma ruficeps</name>
    <name type="common">rufous-capped babbler</name>
    <dbReference type="NCBI Taxonomy" id="181631"/>
    <lineage>
        <taxon>Eukaryota</taxon>
        <taxon>Metazoa</taxon>
        <taxon>Chordata</taxon>
        <taxon>Craniata</taxon>
        <taxon>Vertebrata</taxon>
        <taxon>Euteleostomi</taxon>
        <taxon>Archelosauria</taxon>
        <taxon>Archosauria</taxon>
        <taxon>Dinosauria</taxon>
        <taxon>Saurischia</taxon>
        <taxon>Theropoda</taxon>
        <taxon>Coelurosauria</taxon>
        <taxon>Aves</taxon>
        <taxon>Neognathae</taxon>
        <taxon>Neoaves</taxon>
        <taxon>Telluraves</taxon>
        <taxon>Australaves</taxon>
        <taxon>Passeriformes</taxon>
        <taxon>Sylvioidea</taxon>
        <taxon>Timaliidae</taxon>
        <taxon>Cyanoderma</taxon>
    </lineage>
</organism>
<feature type="region of interest" description="Disordered" evidence="5">
    <location>
        <begin position="53"/>
        <end position="105"/>
    </location>
</feature>
<feature type="compositionally biased region" description="Polar residues" evidence="5">
    <location>
        <begin position="70"/>
        <end position="83"/>
    </location>
</feature>